<dbReference type="EMBL" id="KV460270">
    <property type="protein sequence ID" value="OBT92303.1"/>
    <property type="molecule type" value="Genomic_DNA"/>
</dbReference>
<gene>
    <name evidence="9" type="ORF">VE01_09526</name>
</gene>
<dbReference type="FunFam" id="1.20.1250.20:FF:000106">
    <property type="entry name" value="MFS transporter, putative"/>
    <property type="match status" value="1"/>
</dbReference>
<dbReference type="SUPFAM" id="SSF103473">
    <property type="entry name" value="MFS general substrate transporter"/>
    <property type="match status" value="1"/>
</dbReference>
<keyword evidence="3 7" id="KW-0812">Transmembrane</keyword>
<evidence type="ECO:0000313" key="10">
    <source>
        <dbReference type="Proteomes" id="UP000091956"/>
    </source>
</evidence>
<dbReference type="Proteomes" id="UP000091956">
    <property type="component" value="Unassembled WGS sequence"/>
</dbReference>
<keyword evidence="5 7" id="KW-0472">Membrane</keyword>
<dbReference type="PANTHER" id="PTHR43791:SF29">
    <property type="entry name" value="MAJOR FACILITATOR SUPERFAMILY (MFS) PROFILE DOMAIN-CONTAINING PROTEIN"/>
    <property type="match status" value="1"/>
</dbReference>
<feature type="transmembrane region" description="Helical" evidence="7">
    <location>
        <begin position="386"/>
        <end position="410"/>
    </location>
</feature>
<feature type="transmembrane region" description="Helical" evidence="7">
    <location>
        <begin position="344"/>
        <end position="366"/>
    </location>
</feature>
<keyword evidence="2" id="KW-0813">Transport</keyword>
<evidence type="ECO:0000256" key="3">
    <source>
        <dbReference type="ARBA" id="ARBA00022692"/>
    </source>
</evidence>
<dbReference type="Gene3D" id="1.20.1250.20">
    <property type="entry name" value="MFS general substrate transporter like domains"/>
    <property type="match status" value="1"/>
</dbReference>
<feature type="transmembrane region" description="Helical" evidence="7">
    <location>
        <begin position="209"/>
        <end position="229"/>
    </location>
</feature>
<dbReference type="PROSITE" id="PS50850">
    <property type="entry name" value="MFS"/>
    <property type="match status" value="1"/>
</dbReference>
<evidence type="ECO:0000256" key="7">
    <source>
        <dbReference type="SAM" id="Phobius"/>
    </source>
</evidence>
<dbReference type="GO" id="GO:0022857">
    <property type="term" value="F:transmembrane transporter activity"/>
    <property type="evidence" value="ECO:0007669"/>
    <property type="project" value="InterPro"/>
</dbReference>
<evidence type="ECO:0000256" key="5">
    <source>
        <dbReference type="ARBA" id="ARBA00023136"/>
    </source>
</evidence>
<protein>
    <recommendedName>
        <fullName evidence="8">Major facilitator superfamily (MFS) profile domain-containing protein</fullName>
    </recommendedName>
</protein>
<keyword evidence="10" id="KW-1185">Reference proteome</keyword>
<feature type="transmembrane region" description="Helical" evidence="7">
    <location>
        <begin position="274"/>
        <end position="296"/>
    </location>
</feature>
<sequence>MGSASIASRRGDDSDRTSVSSEGKQGVIPGNLLDGAQIVTKSGNLVTKDGVVVSTQESDSSLSTNVFADPEIRDFYVKMYEKAKYECRHVFDADLTWSAEEEKKLIRKVDWRICLWACIMFFSLQLDRGNMVQAVSGTLLKDLHLNTNDYNHGNTIFTASFLVAELPSQLVSKKIGPDRWIPMQICLWSIVAMSQAAMTSRSGFFATRALLGILEGGFIPDLILFLSYFYTSKELPIRLSFFWTALSVTGIISSLLAFGIFHLEGAHGVAGWKWLFLLEGLITFVIGVASFFMMPASAVQTKTWFRPKGWFTDREEAILVNRILRDDPSKGSMMNRKAITPRRLWRGLTDYDLWPIYALGIIIYIPQNPPALYLTLTLRSIGFSTFNANLLTIPHTVVHIFTLLSITWLAGKFNQRALVAVFQLIWTLPVLIFLAVWPGLISNQWGTYAATAVLLSYPYCHAIVGGWVSSNSNDVGARSISASLYNMSVQLGGICATFVYREDDKPYYRRGNRTLIGINVLGIGLFLFAKAYYVWKNKIRDKKWNAMTKEEQNDYIANSKDRGSRRLDFRFLH</sequence>
<dbReference type="GeneID" id="28842912"/>
<feature type="transmembrane region" description="Helical" evidence="7">
    <location>
        <begin position="480"/>
        <end position="500"/>
    </location>
</feature>
<comment type="subcellular location">
    <subcellularLocation>
        <location evidence="1">Membrane</location>
        <topology evidence="1">Multi-pass membrane protein</topology>
    </subcellularLocation>
</comment>
<evidence type="ECO:0000313" key="9">
    <source>
        <dbReference type="EMBL" id="OBT92303.1"/>
    </source>
</evidence>
<feature type="transmembrane region" description="Helical" evidence="7">
    <location>
        <begin position="417"/>
        <end position="439"/>
    </location>
</feature>
<dbReference type="GO" id="GO:0016020">
    <property type="term" value="C:membrane"/>
    <property type="evidence" value="ECO:0007669"/>
    <property type="project" value="UniProtKB-SubCell"/>
</dbReference>
<dbReference type="FunFam" id="1.20.1250.20:FF:000247">
    <property type="entry name" value="MFS general substrate transporter"/>
    <property type="match status" value="1"/>
</dbReference>
<evidence type="ECO:0000256" key="2">
    <source>
        <dbReference type="ARBA" id="ARBA00022448"/>
    </source>
</evidence>
<proteinExistence type="predicted"/>
<dbReference type="InterPro" id="IPR011701">
    <property type="entry name" value="MFS"/>
</dbReference>
<organism evidence="9 10">
    <name type="scientific">Pseudogymnoascus verrucosus</name>
    <dbReference type="NCBI Taxonomy" id="342668"/>
    <lineage>
        <taxon>Eukaryota</taxon>
        <taxon>Fungi</taxon>
        <taxon>Dikarya</taxon>
        <taxon>Ascomycota</taxon>
        <taxon>Pezizomycotina</taxon>
        <taxon>Leotiomycetes</taxon>
        <taxon>Thelebolales</taxon>
        <taxon>Thelebolaceae</taxon>
        <taxon>Pseudogymnoascus</taxon>
    </lineage>
</organism>
<dbReference type="Pfam" id="PF07690">
    <property type="entry name" value="MFS_1"/>
    <property type="match status" value="1"/>
</dbReference>
<name>A0A1B8G8Z2_9PEZI</name>
<reference evidence="10" key="2">
    <citation type="journal article" date="2018" name="Nat. Commun.">
        <title>Extreme sensitivity to ultraviolet light in the fungal pathogen causing white-nose syndrome of bats.</title>
        <authorList>
            <person name="Palmer J.M."/>
            <person name="Drees K.P."/>
            <person name="Foster J.T."/>
            <person name="Lindner D.L."/>
        </authorList>
    </citation>
    <scope>NUCLEOTIDE SEQUENCE [LARGE SCALE GENOMIC DNA]</scope>
    <source>
        <strain evidence="10">UAMH 10579</strain>
    </source>
</reference>
<accession>A0A1B8G8Z2</accession>
<dbReference type="PANTHER" id="PTHR43791">
    <property type="entry name" value="PERMEASE-RELATED"/>
    <property type="match status" value="1"/>
</dbReference>
<dbReference type="InterPro" id="IPR020846">
    <property type="entry name" value="MFS_dom"/>
</dbReference>
<dbReference type="OrthoDB" id="1935484at2759"/>
<dbReference type="AlphaFoldDB" id="A0A1B8G8Z2"/>
<reference evidence="9 10" key="1">
    <citation type="submission" date="2016-03" db="EMBL/GenBank/DDBJ databases">
        <title>Comparative genomics of Pseudogymnoascus destructans, the fungus causing white-nose syndrome of bats.</title>
        <authorList>
            <person name="Palmer J.M."/>
            <person name="Drees K.P."/>
            <person name="Foster J.T."/>
            <person name="Lindner D.L."/>
        </authorList>
    </citation>
    <scope>NUCLEOTIDE SEQUENCE [LARGE SCALE GENOMIC DNA]</scope>
    <source>
        <strain evidence="9 10">UAMH 10579</strain>
    </source>
</reference>
<dbReference type="InterPro" id="IPR036259">
    <property type="entry name" value="MFS_trans_sf"/>
</dbReference>
<evidence type="ECO:0000256" key="4">
    <source>
        <dbReference type="ARBA" id="ARBA00022989"/>
    </source>
</evidence>
<evidence type="ECO:0000256" key="6">
    <source>
        <dbReference type="SAM" id="MobiDB-lite"/>
    </source>
</evidence>
<dbReference type="RefSeq" id="XP_018126036.1">
    <property type="nucleotide sequence ID" value="XM_018278939.2"/>
</dbReference>
<feature type="transmembrane region" description="Helical" evidence="7">
    <location>
        <begin position="445"/>
        <end position="468"/>
    </location>
</feature>
<evidence type="ECO:0000256" key="1">
    <source>
        <dbReference type="ARBA" id="ARBA00004141"/>
    </source>
</evidence>
<feature type="transmembrane region" description="Helical" evidence="7">
    <location>
        <begin position="241"/>
        <end position="262"/>
    </location>
</feature>
<feature type="region of interest" description="Disordered" evidence="6">
    <location>
        <begin position="1"/>
        <end position="28"/>
    </location>
</feature>
<feature type="domain" description="Major facilitator superfamily (MFS) profile" evidence="8">
    <location>
        <begin position="113"/>
        <end position="573"/>
    </location>
</feature>
<keyword evidence="4 7" id="KW-1133">Transmembrane helix</keyword>
<evidence type="ECO:0000259" key="8">
    <source>
        <dbReference type="PROSITE" id="PS50850"/>
    </source>
</evidence>
<feature type="transmembrane region" description="Helical" evidence="7">
    <location>
        <begin position="515"/>
        <end position="535"/>
    </location>
</feature>